<proteinExistence type="predicted"/>
<keyword evidence="2" id="KW-1185">Reference proteome</keyword>
<accession>A0AA87BZM8</accession>
<evidence type="ECO:0000313" key="2">
    <source>
        <dbReference type="Proteomes" id="UP000041625"/>
    </source>
</evidence>
<sequence>MQKAPPMGAGLRNMPKKFRSLIWGDVQGCFSTRLSMLVEWFNRVTWEYQTPHPLGVRILLQEYTSQFVARLLRESPLFCSFKRAKQCP</sequence>
<organism evidence="1 2">
    <name type="scientific">Vibrio coralliirubri</name>
    <dbReference type="NCBI Taxonomy" id="1516159"/>
    <lineage>
        <taxon>Bacteria</taxon>
        <taxon>Pseudomonadati</taxon>
        <taxon>Pseudomonadota</taxon>
        <taxon>Gammaproteobacteria</taxon>
        <taxon>Vibrionales</taxon>
        <taxon>Vibrionaceae</taxon>
        <taxon>Vibrio</taxon>
    </lineage>
</organism>
<dbReference type="Proteomes" id="UP000041625">
    <property type="component" value="Unassembled WGS sequence"/>
</dbReference>
<protein>
    <submittedName>
        <fullName evidence="1">Uncharacterized protein</fullName>
    </submittedName>
</protein>
<dbReference type="AlphaFoldDB" id="A0AA87BZM8"/>
<reference evidence="1 2" key="1">
    <citation type="submission" date="2014-06" db="EMBL/GenBank/DDBJ databases">
        <authorList>
            <person name="Le Roux F."/>
        </authorList>
    </citation>
    <scope>NUCLEOTIDE SEQUENCE [LARGE SCALE GENOMIC DNA]</scope>
    <source>
        <strain evidence="1 2">J2-31</strain>
    </source>
</reference>
<name>A0AA87BZM8_9VIBR</name>
<gene>
    <name evidence="1" type="ORF">VCR31J2_1340009</name>
</gene>
<evidence type="ECO:0000313" key="1">
    <source>
        <dbReference type="EMBL" id="CDT82255.1"/>
    </source>
</evidence>
<comment type="caution">
    <text evidence="1">The sequence shown here is derived from an EMBL/GenBank/DDBJ whole genome shotgun (WGS) entry which is preliminary data.</text>
</comment>
<dbReference type="EMBL" id="CCKJ01000040">
    <property type="protein sequence ID" value="CDT82255.1"/>
    <property type="molecule type" value="Genomic_DNA"/>
</dbReference>